<proteinExistence type="predicted"/>
<reference evidence="6" key="1">
    <citation type="submission" date="2022-10" db="EMBL/GenBank/DDBJ databases">
        <title>The WGS of Solirubrobacter ginsenosidimutans DSM 21036.</title>
        <authorList>
            <person name="Jiang Z."/>
        </authorList>
    </citation>
    <scope>NUCLEOTIDE SEQUENCE</scope>
    <source>
        <strain evidence="6">DSM 21036</strain>
    </source>
</reference>
<evidence type="ECO:0000256" key="1">
    <source>
        <dbReference type="ARBA" id="ARBA00023015"/>
    </source>
</evidence>
<keyword evidence="3" id="KW-0804">Transcription</keyword>
<feature type="domain" description="HTH tetR-type" evidence="5">
    <location>
        <begin position="2"/>
        <end position="62"/>
    </location>
</feature>
<dbReference type="Proteomes" id="UP001149140">
    <property type="component" value="Unassembled WGS sequence"/>
</dbReference>
<keyword evidence="2 4" id="KW-0238">DNA-binding</keyword>
<dbReference type="RefSeq" id="WP_270046483.1">
    <property type="nucleotide sequence ID" value="NZ_JAPDOD010000094.1"/>
</dbReference>
<accession>A0A9X3SBS0</accession>
<dbReference type="Gene3D" id="1.10.357.10">
    <property type="entry name" value="Tetracycline Repressor, domain 2"/>
    <property type="match status" value="1"/>
</dbReference>
<evidence type="ECO:0000259" key="5">
    <source>
        <dbReference type="PROSITE" id="PS50977"/>
    </source>
</evidence>
<dbReference type="PANTHER" id="PTHR30055">
    <property type="entry name" value="HTH-TYPE TRANSCRIPTIONAL REGULATOR RUTR"/>
    <property type="match status" value="1"/>
</dbReference>
<evidence type="ECO:0000256" key="3">
    <source>
        <dbReference type="ARBA" id="ARBA00023163"/>
    </source>
</evidence>
<dbReference type="SUPFAM" id="SSF48498">
    <property type="entry name" value="Tetracyclin repressor-like, C-terminal domain"/>
    <property type="match status" value="1"/>
</dbReference>
<dbReference type="GO" id="GO:0003700">
    <property type="term" value="F:DNA-binding transcription factor activity"/>
    <property type="evidence" value="ECO:0007669"/>
    <property type="project" value="TreeGrafter"/>
</dbReference>
<protein>
    <submittedName>
        <fullName evidence="6">TetR/AcrR family transcriptional regulator</fullName>
    </submittedName>
</protein>
<evidence type="ECO:0000313" key="6">
    <source>
        <dbReference type="EMBL" id="MDA0167233.1"/>
    </source>
</evidence>
<dbReference type="PANTHER" id="PTHR30055:SF200">
    <property type="entry name" value="HTH-TYPE TRANSCRIPTIONAL REPRESSOR BDCR"/>
    <property type="match status" value="1"/>
</dbReference>
<name>A0A9X3SBS0_9ACTN</name>
<dbReference type="InterPro" id="IPR050109">
    <property type="entry name" value="HTH-type_TetR-like_transc_reg"/>
</dbReference>
<keyword evidence="7" id="KW-1185">Reference proteome</keyword>
<dbReference type="InterPro" id="IPR001647">
    <property type="entry name" value="HTH_TetR"/>
</dbReference>
<dbReference type="EMBL" id="JAPDOD010000094">
    <property type="protein sequence ID" value="MDA0167233.1"/>
    <property type="molecule type" value="Genomic_DNA"/>
</dbReference>
<evidence type="ECO:0000313" key="7">
    <source>
        <dbReference type="Proteomes" id="UP001149140"/>
    </source>
</evidence>
<evidence type="ECO:0000256" key="2">
    <source>
        <dbReference type="ARBA" id="ARBA00023125"/>
    </source>
</evidence>
<sequence>MPDGRERILDTAYELFSKHGTRAVGVDRIITEAGAAKMTLYRNFASKDELIVAFLAAREERWTRGWLQAEVEQRATEPADRLLAIFDVFGEWFARPDFEGCSFINVMLELTDRGDPGRVASVEHLSVIREFLSGLAEAAGVEDAEAFAHQWHILMKGSIVAAAEGDALAAARAKELGELLLMSRRSSTLPA</sequence>
<dbReference type="InterPro" id="IPR036271">
    <property type="entry name" value="Tet_transcr_reg_TetR-rel_C_sf"/>
</dbReference>
<feature type="DNA-binding region" description="H-T-H motif" evidence="4">
    <location>
        <begin position="25"/>
        <end position="44"/>
    </location>
</feature>
<gene>
    <name evidence="6" type="ORF">OM076_43640</name>
</gene>
<dbReference type="InterPro" id="IPR009057">
    <property type="entry name" value="Homeodomain-like_sf"/>
</dbReference>
<keyword evidence="1" id="KW-0805">Transcription regulation</keyword>
<comment type="caution">
    <text evidence="6">The sequence shown here is derived from an EMBL/GenBank/DDBJ whole genome shotgun (WGS) entry which is preliminary data.</text>
</comment>
<dbReference type="AlphaFoldDB" id="A0A9X3SBS0"/>
<dbReference type="InterPro" id="IPR011075">
    <property type="entry name" value="TetR_C"/>
</dbReference>
<organism evidence="6 7">
    <name type="scientific">Solirubrobacter ginsenosidimutans</name>
    <dbReference type="NCBI Taxonomy" id="490573"/>
    <lineage>
        <taxon>Bacteria</taxon>
        <taxon>Bacillati</taxon>
        <taxon>Actinomycetota</taxon>
        <taxon>Thermoleophilia</taxon>
        <taxon>Solirubrobacterales</taxon>
        <taxon>Solirubrobacteraceae</taxon>
        <taxon>Solirubrobacter</taxon>
    </lineage>
</organism>
<evidence type="ECO:0000256" key="4">
    <source>
        <dbReference type="PROSITE-ProRule" id="PRU00335"/>
    </source>
</evidence>
<dbReference type="PROSITE" id="PS50977">
    <property type="entry name" value="HTH_TETR_2"/>
    <property type="match status" value="1"/>
</dbReference>
<dbReference type="PRINTS" id="PR00455">
    <property type="entry name" value="HTHTETR"/>
</dbReference>
<dbReference type="Pfam" id="PF00440">
    <property type="entry name" value="TetR_N"/>
    <property type="match status" value="1"/>
</dbReference>
<dbReference type="Pfam" id="PF16925">
    <property type="entry name" value="TetR_C_13"/>
    <property type="match status" value="1"/>
</dbReference>
<dbReference type="SUPFAM" id="SSF46689">
    <property type="entry name" value="Homeodomain-like"/>
    <property type="match status" value="1"/>
</dbReference>
<dbReference type="GO" id="GO:0000976">
    <property type="term" value="F:transcription cis-regulatory region binding"/>
    <property type="evidence" value="ECO:0007669"/>
    <property type="project" value="TreeGrafter"/>
</dbReference>